<dbReference type="InterPro" id="IPR028081">
    <property type="entry name" value="Leu-bd"/>
</dbReference>
<dbReference type="Gene3D" id="3.40.50.2300">
    <property type="match status" value="2"/>
</dbReference>
<keyword evidence="1" id="KW-0732">Signal</keyword>
<feature type="domain" description="Leucine-binding protein" evidence="2">
    <location>
        <begin position="163"/>
        <end position="373"/>
    </location>
</feature>
<accession>A0A4P2VQ86</accession>
<proteinExistence type="predicted"/>
<dbReference type="AlphaFoldDB" id="A0A4P2VQ86"/>
<dbReference type="EMBL" id="AP018732">
    <property type="protein sequence ID" value="BBE42975.1"/>
    <property type="molecule type" value="Genomic_DNA"/>
</dbReference>
<organism evidence="3 4">
    <name type="scientific">Conexivisphaera calida</name>
    <dbReference type="NCBI Taxonomy" id="1874277"/>
    <lineage>
        <taxon>Archaea</taxon>
        <taxon>Nitrososphaerota</taxon>
        <taxon>Conexivisphaeria</taxon>
        <taxon>Conexivisphaerales</taxon>
        <taxon>Conexivisphaeraceae</taxon>
        <taxon>Conexivisphaera</taxon>
    </lineage>
</organism>
<keyword evidence="4" id="KW-1185">Reference proteome</keyword>
<dbReference type="PANTHER" id="PTHR30483">
    <property type="entry name" value="LEUCINE-SPECIFIC-BINDING PROTEIN"/>
    <property type="match status" value="1"/>
</dbReference>
<reference evidence="3 4" key="1">
    <citation type="journal article" date="2019" name="ISME J.">
        <title>Isolation and characterization of a thermophilic sulfur- and iron-reducing thaumarchaeote from a terrestrial acidic hot spring.</title>
        <authorList>
            <person name="Kato S."/>
            <person name="Itoh T."/>
            <person name="Yuki M."/>
            <person name="Nagamori M."/>
            <person name="Ohnishi M."/>
            <person name="Uematsu K."/>
            <person name="Suzuki K."/>
            <person name="Takashina T."/>
            <person name="Ohkuma M."/>
        </authorList>
    </citation>
    <scope>NUCLEOTIDE SEQUENCE [LARGE SCALE GENOMIC DNA]</scope>
    <source>
        <strain evidence="3 4">NAS-02</strain>
    </source>
</reference>
<evidence type="ECO:0000313" key="3">
    <source>
        <dbReference type="EMBL" id="BBE42975.1"/>
    </source>
</evidence>
<evidence type="ECO:0000259" key="2">
    <source>
        <dbReference type="Pfam" id="PF13458"/>
    </source>
</evidence>
<name>A0A4P2VQ86_9ARCH</name>
<gene>
    <name evidence="3" type="ORF">NAS2_1599</name>
</gene>
<dbReference type="PANTHER" id="PTHR30483:SF6">
    <property type="entry name" value="PERIPLASMIC BINDING PROTEIN OF ABC TRANSPORTER FOR NATURAL AMINO ACIDS"/>
    <property type="match status" value="1"/>
</dbReference>
<dbReference type="InterPro" id="IPR028082">
    <property type="entry name" value="Peripla_BP_I"/>
</dbReference>
<feature type="domain" description="Leucine-binding protein" evidence="2">
    <location>
        <begin position="2"/>
        <end position="102"/>
    </location>
</feature>
<evidence type="ECO:0000313" key="4">
    <source>
        <dbReference type="Proteomes" id="UP000509448"/>
    </source>
</evidence>
<protein>
    <recommendedName>
        <fullName evidence="2">Leucine-binding protein domain-containing protein</fullName>
    </recommendedName>
</protein>
<dbReference type="InterPro" id="IPR051010">
    <property type="entry name" value="BCAA_transport"/>
</dbReference>
<sequence>MSWGAHLAKSQINSHGGIYLANGPNGPGNYTINIVLTDDQTSPSTGPSALLQLYDTYHPAAVIGSIATIVVDAELPVIQQNNIVYFSQAAQTLTLTVSQNFTPLLDHSTIFHDEDSAYYFGWLTVEFLLNYKNQISPNGPLRIGAVTYSKNPVFVDEEMGGIKAAINYYGAQNEIQIVDLESVSSPSSTTLQPTLTKFAQENVNVIITGLTPPSATALAQQAVDFPQLKGVTTIFWTPEDDPSWYATLGPSANYLNMFVFSNFPAMSNVSVQSIDNVWQYYRNAYLAYTGKGLSGVGSFGIDSVYIAAAGLQLAGSTNSSALTSALESLKISQIPWTLVNDYTPFQPGDTIFGPQSSGAFWHSTNQTIVFMQVHYNPSTQSVYTQVVWPSQYATAQPVWPTP</sequence>
<evidence type="ECO:0000256" key="1">
    <source>
        <dbReference type="ARBA" id="ARBA00022729"/>
    </source>
</evidence>
<dbReference type="KEGG" id="ccai:NAS2_1599"/>
<dbReference type="SUPFAM" id="SSF53822">
    <property type="entry name" value="Periplasmic binding protein-like I"/>
    <property type="match status" value="1"/>
</dbReference>
<dbReference type="Proteomes" id="UP000509448">
    <property type="component" value="Chromosome"/>
</dbReference>
<dbReference type="Pfam" id="PF13458">
    <property type="entry name" value="Peripla_BP_6"/>
    <property type="match status" value="2"/>
</dbReference>